<dbReference type="InterPro" id="IPR052027">
    <property type="entry name" value="PspC"/>
</dbReference>
<comment type="subcellular location">
    <subcellularLocation>
        <location evidence="1">Cell membrane</location>
        <topology evidence="1">Single-pass membrane protein</topology>
    </subcellularLocation>
</comment>
<evidence type="ECO:0000256" key="1">
    <source>
        <dbReference type="ARBA" id="ARBA00004162"/>
    </source>
</evidence>
<proteinExistence type="predicted"/>
<evidence type="ECO:0000256" key="3">
    <source>
        <dbReference type="ARBA" id="ARBA00022692"/>
    </source>
</evidence>
<dbReference type="PANTHER" id="PTHR33885:SF3">
    <property type="entry name" value="PHAGE SHOCK PROTEIN C"/>
    <property type="match status" value="1"/>
</dbReference>
<feature type="domain" description="Phage shock protein PspC N-terminal" evidence="7">
    <location>
        <begin position="3"/>
        <end position="64"/>
    </location>
</feature>
<dbReference type="GO" id="GO:0005886">
    <property type="term" value="C:plasma membrane"/>
    <property type="evidence" value="ECO:0007669"/>
    <property type="project" value="UniProtKB-SubCell"/>
</dbReference>
<dbReference type="InterPro" id="IPR007168">
    <property type="entry name" value="Phageshock_PspC_N"/>
</dbReference>
<keyword evidence="3 6" id="KW-0812">Transmembrane</keyword>
<dbReference type="PANTHER" id="PTHR33885">
    <property type="entry name" value="PHAGE SHOCK PROTEIN C"/>
    <property type="match status" value="1"/>
</dbReference>
<comment type="caution">
    <text evidence="8">The sequence shown here is derived from an EMBL/GenBank/DDBJ whole genome shotgun (WGS) entry which is preliminary data.</text>
</comment>
<dbReference type="EMBL" id="WHLY01000002">
    <property type="protein sequence ID" value="MPR35524.1"/>
    <property type="molecule type" value="Genomic_DNA"/>
</dbReference>
<evidence type="ECO:0000256" key="5">
    <source>
        <dbReference type="ARBA" id="ARBA00023136"/>
    </source>
</evidence>
<accession>A0A7C9FAE6</accession>
<evidence type="ECO:0000256" key="2">
    <source>
        <dbReference type="ARBA" id="ARBA00022475"/>
    </source>
</evidence>
<protein>
    <submittedName>
        <fullName evidence="8">PspC domain-containing protein</fullName>
    </submittedName>
</protein>
<keyword evidence="4 6" id="KW-1133">Transmembrane helix</keyword>
<keyword evidence="9" id="KW-1185">Reference proteome</keyword>
<dbReference type="RefSeq" id="WP_152762655.1">
    <property type="nucleotide sequence ID" value="NZ_WHLY01000002.1"/>
</dbReference>
<dbReference type="Proteomes" id="UP000479293">
    <property type="component" value="Unassembled WGS sequence"/>
</dbReference>
<name>A0A7C9FAE6_9BACT</name>
<dbReference type="AlphaFoldDB" id="A0A7C9FAE6"/>
<evidence type="ECO:0000313" key="9">
    <source>
        <dbReference type="Proteomes" id="UP000479293"/>
    </source>
</evidence>
<evidence type="ECO:0000256" key="6">
    <source>
        <dbReference type="SAM" id="Phobius"/>
    </source>
</evidence>
<keyword evidence="5 6" id="KW-0472">Membrane</keyword>
<evidence type="ECO:0000256" key="4">
    <source>
        <dbReference type="ARBA" id="ARBA00022989"/>
    </source>
</evidence>
<reference evidence="8 9" key="1">
    <citation type="submission" date="2019-10" db="EMBL/GenBank/DDBJ databases">
        <title>Draft Genome Sequence of Cytophagaceae sp. SJW1-29.</title>
        <authorList>
            <person name="Choi A."/>
        </authorList>
    </citation>
    <scope>NUCLEOTIDE SEQUENCE [LARGE SCALE GENOMIC DNA]</scope>
    <source>
        <strain evidence="8 9">SJW1-29</strain>
    </source>
</reference>
<feature type="transmembrane region" description="Helical" evidence="6">
    <location>
        <begin position="34"/>
        <end position="62"/>
    </location>
</feature>
<evidence type="ECO:0000313" key="8">
    <source>
        <dbReference type="EMBL" id="MPR35524.1"/>
    </source>
</evidence>
<evidence type="ECO:0000259" key="7">
    <source>
        <dbReference type="Pfam" id="PF04024"/>
    </source>
</evidence>
<organism evidence="8 9">
    <name type="scientific">Salmonirosea aquatica</name>
    <dbReference type="NCBI Taxonomy" id="2654236"/>
    <lineage>
        <taxon>Bacteria</taxon>
        <taxon>Pseudomonadati</taxon>
        <taxon>Bacteroidota</taxon>
        <taxon>Cytophagia</taxon>
        <taxon>Cytophagales</taxon>
        <taxon>Spirosomataceae</taxon>
        <taxon>Salmonirosea</taxon>
    </lineage>
</organism>
<keyword evidence="2" id="KW-1003">Cell membrane</keyword>
<dbReference type="Pfam" id="PF04024">
    <property type="entry name" value="PspC"/>
    <property type="match status" value="1"/>
</dbReference>
<gene>
    <name evidence="8" type="ORF">GBK04_19765</name>
</gene>
<sequence length="150" mass="16482">MEKKLTRIPSEAVLGGVAAGMAHYFNIDRTIIRVLWVVALLLPIPPTFFWTAVIYIVLWAALPEGTPGFNTPTNPYDHPPAPSRPIPGLPVRLRAIPRPAPRVQAFFPGAPIPIVLLKSLESFCWVSGLFCCWMNSPTGTGCESMYGRLP</sequence>